<dbReference type="InterPro" id="IPR014756">
    <property type="entry name" value="Ig_E-set"/>
</dbReference>
<dbReference type="Proteomes" id="UP000006655">
    <property type="component" value="Chromosome"/>
</dbReference>
<dbReference type="InterPro" id="IPR015202">
    <property type="entry name" value="GO-like_E_set"/>
</dbReference>
<dbReference type="SUPFAM" id="SSF81296">
    <property type="entry name" value="E set domains"/>
    <property type="match status" value="1"/>
</dbReference>
<dbReference type="InterPro" id="IPR009880">
    <property type="entry name" value="Glyoxal_oxidase_N"/>
</dbReference>
<dbReference type="InterPro" id="IPR011658">
    <property type="entry name" value="PA14_dom"/>
</dbReference>
<dbReference type="SUPFAM" id="SSF56988">
    <property type="entry name" value="Anthrax protective antigen"/>
    <property type="match status" value="1"/>
</dbReference>
<dbReference type="SMART" id="SM00612">
    <property type="entry name" value="Kelch"/>
    <property type="match status" value="3"/>
</dbReference>
<gene>
    <name evidence="5" type="ordered locus">Mrub_0370</name>
</gene>
<dbReference type="PROSITE" id="PS51820">
    <property type="entry name" value="PA14"/>
    <property type="match status" value="1"/>
</dbReference>
<dbReference type="Pfam" id="PF09118">
    <property type="entry name" value="GO-like_E_set"/>
    <property type="match status" value="1"/>
</dbReference>
<reference evidence="5 6" key="1">
    <citation type="journal article" date="2010" name="Stand. Genomic Sci.">
        <title>Complete genome sequence of Meiothermus ruber type strain (21).</title>
        <authorList>
            <person name="Tindall B.J."/>
            <person name="Sikorski J."/>
            <person name="Lucas S."/>
            <person name="Goltsman E."/>
            <person name="Copeland A."/>
            <person name="Glavina Del Rio T."/>
            <person name="Nolan M."/>
            <person name="Tice H."/>
            <person name="Cheng J.F."/>
            <person name="Han C."/>
            <person name="Pitluck S."/>
            <person name="Liolios K."/>
            <person name="Ivanova N."/>
            <person name="Mavromatis K."/>
            <person name="Ovchinnikova G."/>
            <person name="Pati A."/>
            <person name="Fahnrich R."/>
            <person name="Goodwin L."/>
            <person name="Chen A."/>
            <person name="Palaniappan K."/>
            <person name="Land M."/>
            <person name="Hauser L."/>
            <person name="Chang Y.J."/>
            <person name="Jeffries C.D."/>
            <person name="Rohde M."/>
            <person name="Goker M."/>
            <person name="Woyke T."/>
            <person name="Bristow J."/>
            <person name="Eisen J.A."/>
            <person name="Markowitz V."/>
            <person name="Hugenholtz P."/>
            <person name="Kyrpides N.C."/>
            <person name="Klenk H.P."/>
            <person name="Lapidus A."/>
        </authorList>
    </citation>
    <scope>NUCLEOTIDE SEQUENCE [LARGE SCALE GENOMIC DNA]</scope>
    <source>
        <strain evidence="6">ATCC 35948 / DSM 1279 / VKM B-1258 / 21</strain>
    </source>
</reference>
<feature type="domain" description="Fibronectin type-III" evidence="3">
    <location>
        <begin position="33"/>
        <end position="119"/>
    </location>
</feature>
<evidence type="ECO:0000259" key="3">
    <source>
        <dbReference type="PROSITE" id="PS50853"/>
    </source>
</evidence>
<keyword evidence="6" id="KW-1185">Reference proteome</keyword>
<name>A0A806CPG2_MEIRD</name>
<dbReference type="PANTHER" id="PTHR32208">
    <property type="entry name" value="SECRETED PROTEIN-RELATED"/>
    <property type="match status" value="1"/>
</dbReference>
<dbReference type="CDD" id="cd00063">
    <property type="entry name" value="FN3"/>
    <property type="match status" value="2"/>
</dbReference>
<dbReference type="GO" id="GO:0045480">
    <property type="term" value="F:galactose oxidase activity"/>
    <property type="evidence" value="ECO:0007669"/>
    <property type="project" value="UniProtKB-EC"/>
</dbReference>
<sequence length="918" mass="99932">MKAILALPRVFLLVLALAFLGLTGCNTTRPPATPSNFQATPDATPRVVLRWEAAAGATDYVLERRTNSGAFAVLGVVTNTDYTDESVDYSTTYTYRLTARNNAAASSPVEQSATTPARPLAAPDAPSNFQATPDDTPKVVLRWTAPERVARYVLERRTRDGSFATLSSTLPASTTEYTDEAVGSGTPYTYRLTPYNSAGSGSQATLQTDTPAYSEPGFTQTASSYSFSDDRPAGQDPGINPLTSPDLGLDVEYFDNPDLTGLFARRIETNINHTFSGQPPRPGMGPDTFSIRWTGLITAPASGTYTFTVLADDGVRLWVNDQLLISAWFDQNLTRRSATISLSAGQAYRIKLEYYNQDARGAIKLRWAYPGQSEQVVPPSAFVRHQKARIGYFGPKLPWPTVATHAALLPDGRVMTFHGLDPVGKGQGDNYRDYSKHASTQVFVWTPGTPTDAQSQARYDNTRTDLFCSGYVLAANGKLYLAGGNLGYDYTASGGEYGFPAGHKHTNIFDPSTNTWSAGPDMTYGRWYPSVITLPNEEMLIIGGNRDQHNGDGDIYRQDWNTIPDVWNPFTNTLRRLTGAESIDINGNVLINHFYPWVHVAPNGQVFLSGNYEKWFYINTTGQGSLGPVHSSLVDRYYGSSVMYQPGKILILGGGDVQKSNPPGISRGENSAQVIELNPNNQSISVRNVAPMAYKRTHVNATLMPDGRIFVNGGNEDGIQFSNATAVYESEIWSPLTETFKRAAEAQCPRTYHSTALLLLDGTIITMGGGATGGDDLPNLPECDKTKGNEQKVNQLNAEIYYPPYLHNADGSLASRPVVQSAPDRISYGQSFALTTDVPATAVERVTLVAFGAVTHAFNMGQRFIELNFTRTGPNSLQVTAPASPNLATPGFYQLYVLDGRGVPSEARVVRLRDASLP</sequence>
<evidence type="ECO:0000313" key="5">
    <source>
        <dbReference type="EMBL" id="ADD27147.1"/>
    </source>
</evidence>
<dbReference type="SMART" id="SM00060">
    <property type="entry name" value="FN3"/>
    <property type="match status" value="2"/>
</dbReference>
<dbReference type="InterPro" id="IPR013783">
    <property type="entry name" value="Ig-like_fold"/>
</dbReference>
<feature type="domain" description="PA14" evidence="4">
    <location>
        <begin position="244"/>
        <end position="381"/>
    </location>
</feature>
<dbReference type="InterPro" id="IPR037293">
    <property type="entry name" value="Gal_Oxidase_central_sf"/>
</dbReference>
<dbReference type="KEGG" id="mrb:Mrub_0370"/>
<keyword evidence="1" id="KW-0732">Signal</keyword>
<dbReference type="SUPFAM" id="SSF49265">
    <property type="entry name" value="Fibronectin type III"/>
    <property type="match status" value="1"/>
</dbReference>
<dbReference type="PROSITE" id="PS51257">
    <property type="entry name" value="PROKAR_LIPOPROTEIN"/>
    <property type="match status" value="1"/>
</dbReference>
<feature type="compositionally biased region" description="Polar residues" evidence="2">
    <location>
        <begin position="104"/>
        <end position="115"/>
    </location>
</feature>
<dbReference type="Pfam" id="PF00041">
    <property type="entry name" value="fn3"/>
    <property type="match status" value="1"/>
</dbReference>
<dbReference type="InterPro" id="IPR037524">
    <property type="entry name" value="PA14/GLEYA"/>
</dbReference>
<evidence type="ECO:0000256" key="2">
    <source>
        <dbReference type="SAM" id="MobiDB-lite"/>
    </source>
</evidence>
<dbReference type="InterPro" id="IPR036116">
    <property type="entry name" value="FN3_sf"/>
</dbReference>
<feature type="domain" description="Fibronectin type-III" evidence="3">
    <location>
        <begin position="125"/>
        <end position="217"/>
    </location>
</feature>
<dbReference type="Gene3D" id="2.130.10.80">
    <property type="entry name" value="Galactose oxidase/kelch, beta-propeller"/>
    <property type="match status" value="1"/>
</dbReference>
<dbReference type="Pfam" id="PF07691">
    <property type="entry name" value="PA14"/>
    <property type="match status" value="1"/>
</dbReference>
<proteinExistence type="predicted"/>
<feature type="region of interest" description="Disordered" evidence="2">
    <location>
        <begin position="198"/>
        <end position="244"/>
    </location>
</feature>
<feature type="region of interest" description="Disordered" evidence="2">
    <location>
        <begin position="104"/>
        <end position="133"/>
    </location>
</feature>
<evidence type="ECO:0000259" key="4">
    <source>
        <dbReference type="PROSITE" id="PS51820"/>
    </source>
</evidence>
<dbReference type="InterPro" id="IPR006652">
    <property type="entry name" value="Kelch_1"/>
</dbReference>
<dbReference type="InterPro" id="IPR003961">
    <property type="entry name" value="FN3_dom"/>
</dbReference>
<dbReference type="EC" id="1.1.3.9" evidence="5"/>
<organism evidence="5 6">
    <name type="scientific">Meiothermus ruber (strain ATCC 35948 / DSM 1279 / VKM B-1258 / 21)</name>
    <name type="common">Thermus ruber</name>
    <dbReference type="NCBI Taxonomy" id="504728"/>
    <lineage>
        <taxon>Bacteria</taxon>
        <taxon>Thermotogati</taxon>
        <taxon>Deinococcota</taxon>
        <taxon>Deinococci</taxon>
        <taxon>Thermales</taxon>
        <taxon>Thermaceae</taxon>
        <taxon>Meiothermus</taxon>
    </lineage>
</organism>
<dbReference type="PANTHER" id="PTHR32208:SF21">
    <property type="entry name" value="LOW QUALITY PROTEIN: ALDEHYDE OXIDASE GLOX-LIKE"/>
    <property type="match status" value="1"/>
</dbReference>
<dbReference type="Gene3D" id="3.90.182.10">
    <property type="entry name" value="Toxin - Anthrax Protective Antigen,domain 1"/>
    <property type="match status" value="1"/>
</dbReference>
<dbReference type="Gene3D" id="2.60.40.10">
    <property type="entry name" value="Immunoglobulins"/>
    <property type="match status" value="3"/>
</dbReference>
<dbReference type="RefSeq" id="WP_013012666.1">
    <property type="nucleotide sequence ID" value="NC_013946.1"/>
</dbReference>
<evidence type="ECO:0000313" key="6">
    <source>
        <dbReference type="Proteomes" id="UP000006655"/>
    </source>
</evidence>
<dbReference type="SUPFAM" id="SSF50965">
    <property type="entry name" value="Galactose oxidase, central domain"/>
    <property type="match status" value="1"/>
</dbReference>
<dbReference type="EMBL" id="CP001743">
    <property type="protein sequence ID" value="ADD27147.1"/>
    <property type="molecule type" value="Genomic_DNA"/>
</dbReference>
<evidence type="ECO:0000256" key="1">
    <source>
        <dbReference type="ARBA" id="ARBA00022729"/>
    </source>
</evidence>
<dbReference type="CDD" id="cd02851">
    <property type="entry name" value="E_set_GO_C"/>
    <property type="match status" value="1"/>
</dbReference>
<dbReference type="AlphaFoldDB" id="A0A806CPG2"/>
<dbReference type="OrthoDB" id="8673369at2"/>
<protein>
    <submittedName>
        <fullName evidence="5">Galactose oxidase</fullName>
        <ecNumber evidence="5">1.1.3.9</ecNumber>
    </submittedName>
</protein>
<dbReference type="InterPro" id="IPR011043">
    <property type="entry name" value="Gal_Oxase/kelch_b-propeller"/>
</dbReference>
<keyword evidence="5" id="KW-0560">Oxidoreductase</keyword>
<dbReference type="PROSITE" id="PS50853">
    <property type="entry name" value="FN3"/>
    <property type="match status" value="2"/>
</dbReference>
<dbReference type="SMART" id="SM00758">
    <property type="entry name" value="PA14"/>
    <property type="match status" value="1"/>
</dbReference>
<feature type="compositionally biased region" description="Polar residues" evidence="2">
    <location>
        <begin position="198"/>
        <end position="227"/>
    </location>
</feature>
<accession>A0A806CPG2</accession>
<dbReference type="Pfam" id="PF07250">
    <property type="entry name" value="Glyoxal_oxid_N"/>
    <property type="match status" value="1"/>
</dbReference>